<dbReference type="CDD" id="cd02009">
    <property type="entry name" value="TPP_SHCHC_synthase"/>
    <property type="match status" value="1"/>
</dbReference>
<dbReference type="PANTHER" id="PTHR42916">
    <property type="entry name" value="2-SUCCINYL-5-ENOLPYRUVYL-6-HYDROXY-3-CYCLOHEXENE-1-CARBOXYLATE SYNTHASE"/>
    <property type="match status" value="1"/>
</dbReference>
<comment type="cofactor">
    <cofactor evidence="6">
        <name>thiamine diphosphate</name>
        <dbReference type="ChEBI" id="CHEBI:58937"/>
    </cofactor>
    <text evidence="6">Binds 1 thiamine pyrophosphate per subunit.</text>
</comment>
<dbReference type="Pfam" id="PF02776">
    <property type="entry name" value="TPP_enzyme_N"/>
    <property type="match status" value="1"/>
</dbReference>
<dbReference type="UniPathway" id="UPA01057">
    <property type="reaction ID" value="UER00164"/>
</dbReference>
<dbReference type="Pfam" id="PF02775">
    <property type="entry name" value="TPP_enzyme_C"/>
    <property type="match status" value="1"/>
</dbReference>
<dbReference type="InterPro" id="IPR029061">
    <property type="entry name" value="THDP-binding"/>
</dbReference>
<dbReference type="InterPro" id="IPR004433">
    <property type="entry name" value="MenaQ_synth_MenD"/>
</dbReference>
<evidence type="ECO:0000256" key="1">
    <source>
        <dbReference type="ARBA" id="ARBA00022679"/>
    </source>
</evidence>
<dbReference type="GO" id="GO:0030145">
    <property type="term" value="F:manganese ion binding"/>
    <property type="evidence" value="ECO:0007669"/>
    <property type="project" value="UniProtKB-UniRule"/>
</dbReference>
<keyword evidence="1 6" id="KW-0808">Transferase</keyword>
<keyword evidence="4 6" id="KW-0786">Thiamine pyrophosphate</keyword>
<evidence type="ECO:0000259" key="7">
    <source>
        <dbReference type="Pfam" id="PF02775"/>
    </source>
</evidence>
<keyword evidence="10" id="KW-1185">Reference proteome</keyword>
<dbReference type="SUPFAM" id="SSF52518">
    <property type="entry name" value="Thiamin diphosphate-binding fold (THDP-binding)"/>
    <property type="match status" value="2"/>
</dbReference>
<dbReference type="GO" id="GO:0000287">
    <property type="term" value="F:magnesium ion binding"/>
    <property type="evidence" value="ECO:0007669"/>
    <property type="project" value="UniProtKB-UniRule"/>
</dbReference>
<evidence type="ECO:0000313" key="9">
    <source>
        <dbReference type="EMBL" id="SIT15859.1"/>
    </source>
</evidence>
<dbReference type="STRING" id="373668.SAMN05421786_1074"/>
<name>A0A1N7PZJ1_9FLAO</name>
<dbReference type="Proteomes" id="UP000186744">
    <property type="component" value="Unassembled WGS sequence"/>
</dbReference>
<proteinExistence type="inferred from homology"/>
<comment type="pathway">
    <text evidence="6">Quinol/quinone metabolism; menaquinone biosynthesis.</text>
</comment>
<evidence type="ECO:0000256" key="5">
    <source>
        <dbReference type="ARBA" id="ARBA00023211"/>
    </source>
</evidence>
<organism evidence="9 10">
    <name type="scientific">Chryseobacterium ureilyticum</name>
    <dbReference type="NCBI Taxonomy" id="373668"/>
    <lineage>
        <taxon>Bacteria</taxon>
        <taxon>Pseudomonadati</taxon>
        <taxon>Bacteroidota</taxon>
        <taxon>Flavobacteriia</taxon>
        <taxon>Flavobacteriales</taxon>
        <taxon>Weeksellaceae</taxon>
        <taxon>Chryseobacterium group</taxon>
        <taxon>Chryseobacterium</taxon>
    </lineage>
</organism>
<dbReference type="EC" id="2.2.1.9" evidence="6"/>
<feature type="domain" description="Thiamine pyrophosphate enzyme N-terminal TPP-binding" evidence="8">
    <location>
        <begin position="11"/>
        <end position="117"/>
    </location>
</feature>
<dbReference type="Gene3D" id="3.40.50.1220">
    <property type="entry name" value="TPP-binding domain"/>
    <property type="match status" value="1"/>
</dbReference>
<accession>A0A1N7PZJ1</accession>
<dbReference type="NCBIfam" id="TIGR00173">
    <property type="entry name" value="menD"/>
    <property type="match status" value="1"/>
</dbReference>
<comment type="catalytic activity">
    <reaction evidence="6">
        <text>isochorismate + 2-oxoglutarate + H(+) = 5-enolpyruvoyl-6-hydroxy-2-succinyl-cyclohex-3-ene-1-carboxylate + CO2</text>
        <dbReference type="Rhea" id="RHEA:25593"/>
        <dbReference type="ChEBI" id="CHEBI:15378"/>
        <dbReference type="ChEBI" id="CHEBI:16526"/>
        <dbReference type="ChEBI" id="CHEBI:16810"/>
        <dbReference type="ChEBI" id="CHEBI:29780"/>
        <dbReference type="ChEBI" id="CHEBI:58818"/>
        <dbReference type="EC" id="2.2.1.9"/>
    </reaction>
</comment>
<dbReference type="HAMAP" id="MF_01659">
    <property type="entry name" value="MenD"/>
    <property type="match status" value="1"/>
</dbReference>
<dbReference type="InterPro" id="IPR012001">
    <property type="entry name" value="Thiamin_PyroP_enz_TPP-bd_dom"/>
</dbReference>
<evidence type="ECO:0000256" key="3">
    <source>
        <dbReference type="ARBA" id="ARBA00022842"/>
    </source>
</evidence>
<dbReference type="Gene3D" id="3.40.50.970">
    <property type="match status" value="2"/>
</dbReference>
<evidence type="ECO:0000256" key="2">
    <source>
        <dbReference type="ARBA" id="ARBA00022723"/>
    </source>
</evidence>
<evidence type="ECO:0000259" key="8">
    <source>
        <dbReference type="Pfam" id="PF02776"/>
    </source>
</evidence>
<feature type="domain" description="Thiamine pyrophosphate enzyme TPP-binding" evidence="7">
    <location>
        <begin position="397"/>
        <end position="534"/>
    </location>
</feature>
<comment type="function">
    <text evidence="6">Catalyzes the thiamine diphosphate-dependent decarboxylation of 2-oxoglutarate and the subsequent addition of the resulting succinic semialdehyde-thiamine pyrophosphate anion to isochorismate to yield 2-succinyl-5-enolpyruvyl-6-hydroxy-3-cyclohexene-1-carboxylate (SEPHCHC).</text>
</comment>
<dbReference type="InterPro" id="IPR011766">
    <property type="entry name" value="TPP_enzyme_TPP-bd"/>
</dbReference>
<comment type="subunit">
    <text evidence="6">Homodimer.</text>
</comment>
<dbReference type="EMBL" id="FTOL01000007">
    <property type="protein sequence ID" value="SIT15859.1"/>
    <property type="molecule type" value="Genomic_DNA"/>
</dbReference>
<protein>
    <recommendedName>
        <fullName evidence="6">2-succinyl-5-enolpyruvyl-6-hydroxy-3-cyclohexene-1-carboxylate synthase</fullName>
        <shortName evidence="6">SEPHCHC synthase</shortName>
        <ecNumber evidence="6">2.2.1.9</ecNumber>
    </recommendedName>
    <alternativeName>
        <fullName evidence="6">Menaquinone biosynthesis protein MenD</fullName>
    </alternativeName>
</protein>
<keyword evidence="6" id="KW-0474">Menaquinone biosynthesis</keyword>
<dbReference type="GO" id="GO:0030976">
    <property type="term" value="F:thiamine pyrophosphate binding"/>
    <property type="evidence" value="ECO:0007669"/>
    <property type="project" value="UniProtKB-UniRule"/>
</dbReference>
<keyword evidence="3 6" id="KW-0460">Magnesium</keyword>
<dbReference type="GO" id="GO:0009234">
    <property type="term" value="P:menaquinone biosynthetic process"/>
    <property type="evidence" value="ECO:0007669"/>
    <property type="project" value="UniProtKB-UniRule"/>
</dbReference>
<keyword evidence="2 6" id="KW-0479">Metal-binding</keyword>
<comment type="similarity">
    <text evidence="6">Belongs to the TPP enzyme family. MenD subfamily.</text>
</comment>
<dbReference type="GO" id="GO:0070204">
    <property type="term" value="F:2-succinyl-5-enolpyruvyl-6-hydroxy-3-cyclohexene-1-carboxylic-acid synthase activity"/>
    <property type="evidence" value="ECO:0007669"/>
    <property type="project" value="UniProtKB-UniRule"/>
</dbReference>
<dbReference type="UniPathway" id="UPA00079"/>
<dbReference type="PIRSF" id="PIRSF004983">
    <property type="entry name" value="MenD"/>
    <property type="match status" value="1"/>
</dbReference>
<evidence type="ECO:0000256" key="4">
    <source>
        <dbReference type="ARBA" id="ARBA00023052"/>
    </source>
</evidence>
<comment type="pathway">
    <text evidence="6">Quinol/quinone metabolism; 1,4-dihydroxy-2-naphthoate biosynthesis; 1,4-dihydroxy-2-naphthoate from chorismate: step 2/7.</text>
</comment>
<dbReference type="PANTHER" id="PTHR42916:SF1">
    <property type="entry name" value="PROTEIN PHYLLO, CHLOROPLASTIC"/>
    <property type="match status" value="1"/>
</dbReference>
<comment type="cofactor">
    <cofactor evidence="6">
        <name>Mg(2+)</name>
        <dbReference type="ChEBI" id="CHEBI:18420"/>
    </cofactor>
    <cofactor evidence="6">
        <name>Mn(2+)</name>
        <dbReference type="ChEBI" id="CHEBI:29035"/>
    </cofactor>
</comment>
<reference evidence="10" key="1">
    <citation type="submission" date="2017-01" db="EMBL/GenBank/DDBJ databases">
        <authorList>
            <person name="Varghese N."/>
            <person name="Submissions S."/>
        </authorList>
    </citation>
    <scope>NUCLEOTIDE SEQUENCE [LARGE SCALE GENOMIC DNA]</scope>
    <source>
        <strain evidence="10">DSM 18017</strain>
    </source>
</reference>
<dbReference type="CDD" id="cd07037">
    <property type="entry name" value="TPP_PYR_MenD"/>
    <property type="match status" value="1"/>
</dbReference>
<dbReference type="RefSeq" id="WP_076553141.1">
    <property type="nucleotide sequence ID" value="NZ_FTOL01000007.1"/>
</dbReference>
<evidence type="ECO:0000313" key="10">
    <source>
        <dbReference type="Proteomes" id="UP000186744"/>
    </source>
</evidence>
<dbReference type="AlphaFoldDB" id="A0A1N7PZJ1"/>
<dbReference type="OrthoDB" id="9791859at2"/>
<gene>
    <name evidence="6" type="primary">menD</name>
    <name evidence="9" type="ORF">SAMN05421786_1074</name>
</gene>
<sequence length="558" mass="64216">MKKYSSKRSIQILAHLLQQYGIADIVISPGSRNAPLAIHFSEVDSFNCYSIVDERSAAFVAMGMAKSEKKPAAITCTSGSAVVNYYPAITEAFYQNIPLLVLTADRPTDFVDIFDGQTIRQKDVFHQHSYGDFQLLEDSQENAEDINFDTIKKAIELCFEKQGPVHINIPLEEPLYDLVSELPTFPTVEKTIKHKDYEIPSNLVADWHTSQRIMILVGTKDYSPELENQLTQLVKNHSVVVLSEANSNLYHEKFFRHIDRYIFNFSEEDYKAYAPDLLITVGQNVVSKKVKQFLRNARPKQHWHLDEVWQPDTYFSLTEKIEVKPEVFFSKLLKFINLEPRPYFNLWDVLRDKKDAKHEQFLNTVEFSDFYFFNKAAQTVPENYNIHFSNSSAIRYAQLFDFGKRKMYCNRGTSGIDGSTSTAMGFAIKNANPTLLITGDLSFFYDINGLWNQYIPPFVRIIIFNNGEGNIFKIIPGPGNANPNTLDKFIATKHRKHAEHLAKHFGFSYVKVEDELTLDRVLENFFKPDAQPKILEVNTYGKNSADVQKAYFNFLKEN</sequence>
<keyword evidence="5 6" id="KW-0464">Manganese</keyword>
<evidence type="ECO:0000256" key="6">
    <source>
        <dbReference type="HAMAP-Rule" id="MF_01659"/>
    </source>
</evidence>